<dbReference type="KEGG" id="vg:26641380"/>
<dbReference type="OrthoDB" id="38605at10239"/>
<keyword evidence="2" id="KW-1185">Reference proteome</keyword>
<accession>A0A0K2CNN2</accession>
<gene>
    <name evidence="1" type="ORF">OSIRIS_41</name>
</gene>
<dbReference type="RefSeq" id="YP_009215055.1">
    <property type="nucleotide sequence ID" value="NC_028969.1"/>
</dbReference>
<dbReference type="GeneID" id="26641380"/>
<name>A0A0K2CNN2_9CAUD</name>
<proteinExistence type="predicted"/>
<dbReference type="EMBL" id="KT151956">
    <property type="protein sequence ID" value="ALA07376.1"/>
    <property type="molecule type" value="Genomic_DNA"/>
</dbReference>
<sequence>MLVDKIHRINKKKILFVSLNRKLILFEGYFLIKKEYSYNEKKE</sequence>
<organism evidence="1 2">
    <name type="scientific">Brevibacillus phage Osiris</name>
    <dbReference type="NCBI Taxonomy" id="1691955"/>
    <lineage>
        <taxon>Viruses</taxon>
        <taxon>Duplodnaviria</taxon>
        <taxon>Heunggongvirae</taxon>
        <taxon>Uroviricota</taxon>
        <taxon>Caudoviricetes</taxon>
        <taxon>Jimmervirus</taxon>
        <taxon>Jimmervirus osiris</taxon>
    </lineage>
</organism>
<evidence type="ECO:0000313" key="1">
    <source>
        <dbReference type="EMBL" id="ALA07376.1"/>
    </source>
</evidence>
<dbReference type="Proteomes" id="UP000202966">
    <property type="component" value="Segment"/>
</dbReference>
<protein>
    <submittedName>
        <fullName evidence="1">Uncharacterized protein</fullName>
    </submittedName>
</protein>
<reference evidence="1 2" key="1">
    <citation type="journal article" date="2015" name="Genome Announc.">
        <title>Genome Sequences of Five Additional Brevibacillus laterosporus Bacteriophages.</title>
        <authorList>
            <person name="Merrill B.D."/>
            <person name="Berg J.A."/>
            <person name="Graves K.A."/>
            <person name="Ward A.T."/>
            <person name="Hilton J.A."/>
            <person name="Wake B.N."/>
            <person name="Grose J.H."/>
            <person name="Breakwell D.P."/>
            <person name="Burnett S.H."/>
        </authorList>
    </citation>
    <scope>NUCLEOTIDE SEQUENCE [LARGE SCALE GENOMIC DNA]</scope>
</reference>
<evidence type="ECO:0000313" key="2">
    <source>
        <dbReference type="Proteomes" id="UP000202966"/>
    </source>
</evidence>